<dbReference type="PANTHER" id="PTHR24421">
    <property type="entry name" value="NITRATE/NITRITE SENSOR PROTEIN NARX-RELATED"/>
    <property type="match status" value="1"/>
</dbReference>
<feature type="domain" description="Histidine kinase" evidence="16">
    <location>
        <begin position="396"/>
        <end position="592"/>
    </location>
</feature>
<feature type="transmembrane region" description="Helical" evidence="15">
    <location>
        <begin position="158"/>
        <end position="179"/>
    </location>
</feature>
<keyword evidence="6 14" id="KW-0808">Transferase</keyword>
<dbReference type="CDD" id="cd06225">
    <property type="entry name" value="HAMP"/>
    <property type="match status" value="1"/>
</dbReference>
<keyword evidence="12 14" id="KW-0902">Two-component regulatory system</keyword>
<dbReference type="PANTHER" id="PTHR24421:SF10">
    <property type="entry name" value="NITRATE_NITRITE SENSOR PROTEIN NARQ"/>
    <property type="match status" value="1"/>
</dbReference>
<dbReference type="GO" id="GO:0000155">
    <property type="term" value="F:phosphorelay sensor kinase activity"/>
    <property type="evidence" value="ECO:0007669"/>
    <property type="project" value="UniProtKB-UniRule"/>
</dbReference>
<feature type="domain" description="HAMP" evidence="17">
    <location>
        <begin position="181"/>
        <end position="233"/>
    </location>
</feature>
<dbReference type="Pfam" id="PF07730">
    <property type="entry name" value="HisKA_3"/>
    <property type="match status" value="1"/>
</dbReference>
<evidence type="ECO:0000256" key="5">
    <source>
        <dbReference type="ARBA" id="ARBA00022553"/>
    </source>
</evidence>
<dbReference type="InterPro" id="IPR036890">
    <property type="entry name" value="HATPase_C_sf"/>
</dbReference>
<dbReference type="SMART" id="SM00387">
    <property type="entry name" value="HATPase_c"/>
    <property type="match status" value="1"/>
</dbReference>
<keyword evidence="3 14" id="KW-1003">Cell membrane</keyword>
<dbReference type="InterPro" id="IPR003594">
    <property type="entry name" value="HATPase_dom"/>
</dbReference>
<comment type="subcellular location">
    <subcellularLocation>
        <location evidence="2">Cell inner membrane</location>
        <topology evidence="2">Multi-pass membrane protein</topology>
    </subcellularLocation>
</comment>
<evidence type="ECO:0000256" key="6">
    <source>
        <dbReference type="ARBA" id="ARBA00022679"/>
    </source>
</evidence>
<evidence type="ECO:0000256" key="7">
    <source>
        <dbReference type="ARBA" id="ARBA00022692"/>
    </source>
</evidence>
<dbReference type="InterPro" id="IPR003660">
    <property type="entry name" value="HAMP_dom"/>
</dbReference>
<keyword evidence="7 15" id="KW-0812">Transmembrane</keyword>
<keyword evidence="5" id="KW-0597">Phosphoprotein</keyword>
<evidence type="ECO:0000256" key="9">
    <source>
        <dbReference type="ARBA" id="ARBA00022777"/>
    </source>
</evidence>
<dbReference type="Gene3D" id="3.30.565.10">
    <property type="entry name" value="Histidine kinase-like ATPase, C-terminal domain"/>
    <property type="match status" value="1"/>
</dbReference>
<dbReference type="Gene3D" id="1.20.120.960">
    <property type="entry name" value="Histidine kinase NarX, sensor domain"/>
    <property type="match status" value="1"/>
</dbReference>
<dbReference type="GO" id="GO:0005524">
    <property type="term" value="F:ATP binding"/>
    <property type="evidence" value="ECO:0007669"/>
    <property type="project" value="UniProtKB-UniRule"/>
</dbReference>
<dbReference type="InterPro" id="IPR011712">
    <property type="entry name" value="Sig_transdc_His_kin_sub3_dim/P"/>
</dbReference>
<dbReference type="SUPFAM" id="SSF55781">
    <property type="entry name" value="GAF domain-like"/>
    <property type="match status" value="1"/>
</dbReference>
<dbReference type="InterPro" id="IPR029095">
    <property type="entry name" value="NarX-like_N"/>
</dbReference>
<dbReference type="EC" id="2.7.13.3" evidence="14"/>
<dbReference type="InterPro" id="IPR042295">
    <property type="entry name" value="NarX-like_N_sf"/>
</dbReference>
<dbReference type="InterPro" id="IPR050482">
    <property type="entry name" value="Sensor_HK_TwoCompSys"/>
</dbReference>
<dbReference type="PROSITE" id="PS50885">
    <property type="entry name" value="HAMP"/>
    <property type="match status" value="1"/>
</dbReference>
<keyword evidence="19" id="KW-1185">Reference proteome</keyword>
<evidence type="ECO:0000256" key="8">
    <source>
        <dbReference type="ARBA" id="ARBA00022741"/>
    </source>
</evidence>
<protein>
    <recommendedName>
        <fullName evidence="14">Sensor protein</fullName>
        <ecNumber evidence="14">2.7.13.3</ecNumber>
    </recommendedName>
</protein>
<keyword evidence="10 14" id="KW-0067">ATP-binding</keyword>
<dbReference type="InterPro" id="IPR016380">
    <property type="entry name" value="Sig_transdc_His_kin_NarX/NarQ"/>
</dbReference>
<dbReference type="SUPFAM" id="SSF55874">
    <property type="entry name" value="ATPase domain of HSP90 chaperone/DNA topoisomerase II/histidine kinase"/>
    <property type="match status" value="1"/>
</dbReference>
<keyword evidence="9 14" id="KW-0418">Kinase</keyword>
<dbReference type="PIRSF" id="PIRSF003167">
    <property type="entry name" value="STHK_NarX/NarQ"/>
    <property type="match status" value="1"/>
</dbReference>
<evidence type="ECO:0000256" key="11">
    <source>
        <dbReference type="ARBA" id="ARBA00022989"/>
    </source>
</evidence>
<dbReference type="Pfam" id="PF00672">
    <property type="entry name" value="HAMP"/>
    <property type="match status" value="1"/>
</dbReference>
<comment type="caution">
    <text evidence="18">The sequence shown here is derived from an EMBL/GenBank/DDBJ whole genome shotgun (WGS) entry which is preliminary data.</text>
</comment>
<gene>
    <name evidence="18" type="ORF">CXK95_04780</name>
</gene>
<evidence type="ECO:0000256" key="1">
    <source>
        <dbReference type="ARBA" id="ARBA00000085"/>
    </source>
</evidence>
<evidence type="ECO:0000256" key="10">
    <source>
        <dbReference type="ARBA" id="ARBA00022840"/>
    </source>
</evidence>
<evidence type="ECO:0000256" key="14">
    <source>
        <dbReference type="PIRNR" id="PIRNR003167"/>
    </source>
</evidence>
<keyword evidence="4 14" id="KW-0997">Cell inner membrane</keyword>
<evidence type="ECO:0000256" key="13">
    <source>
        <dbReference type="ARBA" id="ARBA00023136"/>
    </source>
</evidence>
<keyword evidence="11 15" id="KW-1133">Transmembrane helix</keyword>
<sequence>MRIFHWFRGSLPARAGVAVLLIGTLALGSAVSAGLIAWLSEDDAAAINTAGSLRMSVYKLSWRLQAGTDNAEIQRQGDNFRHRLESINLTRILRSDQQSPLNQAYAGLRERWHNQLAPALERGDVAVFHANADGFVEQLNQFVLLLQRQSERKQSWQLAIQGTALFVTVMVLMVGMYSLQSSVLSPLQELVRATERFRAGDLSARVQYRSEDELGHMANSFNAMAEALEQSHHTLESRVAQKTAHLAQANAALQLLYQGSRSLASGPASAESLDKLIDSFQNRLPGLRLTLCLHGDPREPAEQLIALHGSELREICSPGDCATCTLHQRRNIVASPVVNQGSELGELRAAFADGRPPQQWELELIEALANLIGTALSLERRREQDHRLLLFEERAIIARELHDSLAQALSYMKLQVSRLQTLMHRGEPPEQLEKVTEEIRDGLNNAYRQLRELLTTFRLKIQEGGLRKALDDTAREFSERGQFPVQLNVKTLPFGLSASEQIHLLQIAREALSNCARHSGASHVWLTVQQVGSEVEMLIEDDGCGVSLDFDPRLHHGLTIMLERSRNLHGRLRIEQREPNGTRVQLNFAPQFLGRDLERDIA</sequence>
<dbReference type="CDD" id="cd19408">
    <property type="entry name" value="NarX_NarQ_sensor"/>
    <property type="match status" value="1"/>
</dbReference>
<dbReference type="GO" id="GO:0046983">
    <property type="term" value="F:protein dimerization activity"/>
    <property type="evidence" value="ECO:0007669"/>
    <property type="project" value="UniProtKB-UniRule"/>
</dbReference>
<evidence type="ECO:0000256" key="3">
    <source>
        <dbReference type="ARBA" id="ARBA00022475"/>
    </source>
</evidence>
<keyword evidence="8 14" id="KW-0547">Nucleotide-binding</keyword>
<comment type="catalytic activity">
    <reaction evidence="1 14">
        <text>ATP + protein L-histidine = ADP + protein N-phospho-L-histidine.</text>
        <dbReference type="EC" id="2.7.13.3"/>
    </reaction>
</comment>
<evidence type="ECO:0000256" key="2">
    <source>
        <dbReference type="ARBA" id="ARBA00004429"/>
    </source>
</evidence>
<name>A0A8E2QEP9_9GAMM</name>
<proteinExistence type="predicted"/>
<evidence type="ECO:0000256" key="15">
    <source>
        <dbReference type="SAM" id="Phobius"/>
    </source>
</evidence>
<evidence type="ECO:0000313" key="18">
    <source>
        <dbReference type="EMBL" id="PNF77011.1"/>
    </source>
</evidence>
<dbReference type="GO" id="GO:0005886">
    <property type="term" value="C:plasma membrane"/>
    <property type="evidence" value="ECO:0007669"/>
    <property type="project" value="UniProtKB-SubCell"/>
</dbReference>
<dbReference type="Gene3D" id="1.20.5.1930">
    <property type="match status" value="1"/>
</dbReference>
<dbReference type="AlphaFoldDB" id="A0A8E2QEP9"/>
<dbReference type="SUPFAM" id="SSF158472">
    <property type="entry name" value="HAMP domain-like"/>
    <property type="match status" value="1"/>
</dbReference>
<accession>A0A8E2QEP9</accession>
<evidence type="ECO:0000313" key="19">
    <source>
        <dbReference type="Proteomes" id="UP000235881"/>
    </source>
</evidence>
<dbReference type="InterPro" id="IPR005467">
    <property type="entry name" value="His_kinase_dom"/>
</dbReference>
<dbReference type="Pfam" id="PF13675">
    <property type="entry name" value="PilJ"/>
    <property type="match status" value="1"/>
</dbReference>
<evidence type="ECO:0000259" key="16">
    <source>
        <dbReference type="PROSITE" id="PS50109"/>
    </source>
</evidence>
<organism evidence="18 19">
    <name type="scientific">Stutzerimonas degradans</name>
    <dbReference type="NCBI Taxonomy" id="2968968"/>
    <lineage>
        <taxon>Bacteria</taxon>
        <taxon>Pseudomonadati</taxon>
        <taxon>Pseudomonadota</taxon>
        <taxon>Gammaproteobacteria</taxon>
        <taxon>Pseudomonadales</taxon>
        <taxon>Pseudomonadaceae</taxon>
        <taxon>Stutzerimonas</taxon>
    </lineage>
</organism>
<dbReference type="SMART" id="SM00304">
    <property type="entry name" value="HAMP"/>
    <property type="match status" value="1"/>
</dbReference>
<dbReference type="Proteomes" id="UP000235881">
    <property type="component" value="Unassembled WGS sequence"/>
</dbReference>
<dbReference type="PROSITE" id="PS50109">
    <property type="entry name" value="HIS_KIN"/>
    <property type="match status" value="1"/>
</dbReference>
<dbReference type="Pfam" id="PF02518">
    <property type="entry name" value="HATPase_c"/>
    <property type="match status" value="1"/>
</dbReference>
<reference evidence="18 19" key="1">
    <citation type="submission" date="2018-01" db="EMBL/GenBank/DDBJ databases">
        <title>Denitrification phenotypes of diverse strains of Pseudomonas stutzeri.</title>
        <authorList>
            <person name="Milligan D.A."/>
            <person name="Bergaust L."/>
            <person name="Bakken L.R."/>
            <person name="Frostegard A."/>
        </authorList>
    </citation>
    <scope>NUCLEOTIDE SEQUENCE [LARGE SCALE GENOMIC DNA]</scope>
    <source>
        <strain evidence="18 19">DSM 50238</strain>
    </source>
</reference>
<feature type="transmembrane region" description="Helical" evidence="15">
    <location>
        <begin position="15"/>
        <end position="39"/>
    </location>
</feature>
<evidence type="ECO:0000256" key="4">
    <source>
        <dbReference type="ARBA" id="ARBA00022519"/>
    </source>
</evidence>
<evidence type="ECO:0000259" key="17">
    <source>
        <dbReference type="PROSITE" id="PS50885"/>
    </source>
</evidence>
<evidence type="ECO:0000256" key="12">
    <source>
        <dbReference type="ARBA" id="ARBA00023012"/>
    </source>
</evidence>
<dbReference type="Gene3D" id="6.10.340.10">
    <property type="match status" value="1"/>
</dbReference>
<keyword evidence="13 14" id="KW-0472">Membrane</keyword>
<dbReference type="CDD" id="cd16917">
    <property type="entry name" value="HATPase_UhpB-NarQ-NarX-like"/>
    <property type="match status" value="1"/>
</dbReference>
<dbReference type="EMBL" id="POUK01000002">
    <property type="protein sequence ID" value="PNF77011.1"/>
    <property type="molecule type" value="Genomic_DNA"/>
</dbReference>